<protein>
    <submittedName>
        <fullName evidence="1">C2 domain-containing protein 3</fullName>
    </submittedName>
</protein>
<proteinExistence type="predicted"/>
<reference evidence="1" key="1">
    <citation type="journal article" date="2014" name="PLoS ONE">
        <title>Transcriptome-Based Identification of ABC Transporters in the Western Tarnished Plant Bug Lygus hesperus.</title>
        <authorList>
            <person name="Hull J.J."/>
            <person name="Chaney K."/>
            <person name="Geib S.M."/>
            <person name="Fabrick J.A."/>
            <person name="Brent C.S."/>
            <person name="Walsh D."/>
            <person name="Lavine L.C."/>
        </authorList>
    </citation>
    <scope>NUCLEOTIDE SEQUENCE</scope>
</reference>
<dbReference type="AlphaFoldDB" id="A0A0A9XTY2"/>
<name>A0A0A9XTY2_LYGHE</name>
<accession>A0A0A9XTY2</accession>
<reference evidence="1" key="2">
    <citation type="submission" date="2014-07" db="EMBL/GenBank/DDBJ databases">
        <authorList>
            <person name="Hull J."/>
        </authorList>
    </citation>
    <scope>NUCLEOTIDE SEQUENCE</scope>
</reference>
<dbReference type="EMBL" id="GBHO01019502">
    <property type="protein sequence ID" value="JAG24102.1"/>
    <property type="molecule type" value="Transcribed_RNA"/>
</dbReference>
<evidence type="ECO:0000313" key="1">
    <source>
        <dbReference type="EMBL" id="JAG24102.1"/>
    </source>
</evidence>
<sequence>MRVRTETGLQQHLLLHILYTVVRVSPQGIDIRANEFVHSAVQSLNVPQSNPTPIASRIRHTELQNLSTHTLDIVEKVLNPRWCVCVLAFSCVNVDVDSIQCCGGCDAASFAQLTARCCKHLFEDCACYLNSQ</sequence>
<gene>
    <name evidence="1" type="primary">C2cd3_1</name>
    <name evidence="1" type="ORF">CM83_103885</name>
</gene>
<organism evidence="1">
    <name type="scientific">Lygus hesperus</name>
    <name type="common">Western plant bug</name>
    <dbReference type="NCBI Taxonomy" id="30085"/>
    <lineage>
        <taxon>Eukaryota</taxon>
        <taxon>Metazoa</taxon>
        <taxon>Ecdysozoa</taxon>
        <taxon>Arthropoda</taxon>
        <taxon>Hexapoda</taxon>
        <taxon>Insecta</taxon>
        <taxon>Pterygota</taxon>
        <taxon>Neoptera</taxon>
        <taxon>Paraneoptera</taxon>
        <taxon>Hemiptera</taxon>
        <taxon>Heteroptera</taxon>
        <taxon>Panheteroptera</taxon>
        <taxon>Cimicomorpha</taxon>
        <taxon>Miridae</taxon>
        <taxon>Mirini</taxon>
        <taxon>Lygus</taxon>
    </lineage>
</organism>